<evidence type="ECO:0000256" key="4">
    <source>
        <dbReference type="ARBA" id="ARBA00022989"/>
    </source>
</evidence>
<dbReference type="EMBL" id="LIIK01000024">
    <property type="protein sequence ID" value="KQM08711.1"/>
    <property type="molecule type" value="Genomic_DNA"/>
</dbReference>
<comment type="caution">
    <text evidence="8">The sequence shown here is derived from an EMBL/GenBank/DDBJ whole genome shotgun (WGS) entry which is preliminary data.</text>
</comment>
<dbReference type="PANTHER" id="PTHR30294">
    <property type="entry name" value="MEMBRANE COMPONENT OF ABC TRANSPORTER YHHJ-RELATED"/>
    <property type="match status" value="1"/>
</dbReference>
<evidence type="ECO:0000256" key="6">
    <source>
        <dbReference type="SAM" id="Phobius"/>
    </source>
</evidence>
<organism evidence="8 10">
    <name type="scientific">Candidatus [Bacteroides] periocalifornicus</name>
    <dbReference type="NCBI Taxonomy" id="1702214"/>
    <lineage>
        <taxon>Bacteria</taxon>
        <taxon>Pseudomonadati</taxon>
        <taxon>Bacteroidota</taxon>
    </lineage>
</organism>
<dbReference type="EMBL" id="LIIK01000024">
    <property type="protein sequence ID" value="KQM08732.1"/>
    <property type="molecule type" value="Genomic_DNA"/>
</dbReference>
<feature type="domain" description="ABC-2 type transporter transmembrane" evidence="7">
    <location>
        <begin position="51"/>
        <end position="180"/>
    </location>
</feature>
<dbReference type="InterPro" id="IPR051449">
    <property type="entry name" value="ABC-2_transporter_component"/>
</dbReference>
<feature type="transmembrane region" description="Helical" evidence="6">
    <location>
        <begin position="101"/>
        <end position="125"/>
    </location>
</feature>
<keyword evidence="5 6" id="KW-0472">Membrane</keyword>
<keyword evidence="3 6" id="KW-0812">Transmembrane</keyword>
<dbReference type="GO" id="GO:0140359">
    <property type="term" value="F:ABC-type transporter activity"/>
    <property type="evidence" value="ECO:0007669"/>
    <property type="project" value="InterPro"/>
</dbReference>
<evidence type="ECO:0000256" key="1">
    <source>
        <dbReference type="ARBA" id="ARBA00004651"/>
    </source>
</evidence>
<dbReference type="PATRIC" id="fig|1702214.3.peg.365"/>
<feature type="transmembrane region" description="Helical" evidence="6">
    <location>
        <begin position="56"/>
        <end position="74"/>
    </location>
</feature>
<protein>
    <submittedName>
        <fullName evidence="8">ABC transporter permease</fullName>
    </submittedName>
</protein>
<dbReference type="AlphaFoldDB" id="A0A0Q4B7Y6"/>
<keyword evidence="2" id="KW-1003">Cell membrane</keyword>
<reference evidence="8 10" key="1">
    <citation type="submission" date="2015-08" db="EMBL/GenBank/DDBJ databases">
        <title>Candidatus Bacteriodes Periocalifornicus.</title>
        <authorList>
            <person name="McLean J.S."/>
            <person name="Kelley S."/>
        </authorList>
    </citation>
    <scope>NUCLEOTIDE SEQUENCE [LARGE SCALE GENOMIC DNA]</scope>
    <source>
        <strain evidence="8">12B</strain>
    </source>
</reference>
<gene>
    <name evidence="8" type="ORF">AL399_05695</name>
    <name evidence="9" type="ORF">AL399_05820</name>
</gene>
<dbReference type="Pfam" id="PF12698">
    <property type="entry name" value="ABC2_membrane_3"/>
    <property type="match status" value="1"/>
</dbReference>
<accession>A0A0Q4B7Y6</accession>
<evidence type="ECO:0000256" key="5">
    <source>
        <dbReference type="ARBA" id="ARBA00023136"/>
    </source>
</evidence>
<keyword evidence="4 6" id="KW-1133">Transmembrane helix</keyword>
<keyword evidence="10" id="KW-1185">Reference proteome</keyword>
<name>A0A0Q4B7Y6_9BACT</name>
<evidence type="ECO:0000256" key="2">
    <source>
        <dbReference type="ARBA" id="ARBA00022475"/>
    </source>
</evidence>
<dbReference type="PANTHER" id="PTHR30294:SF29">
    <property type="entry name" value="MULTIDRUG ABC TRANSPORTER PERMEASE YBHS-RELATED"/>
    <property type="match status" value="1"/>
</dbReference>
<feature type="transmembrane region" description="Helical" evidence="6">
    <location>
        <begin position="164"/>
        <end position="182"/>
    </location>
</feature>
<dbReference type="GO" id="GO:0005886">
    <property type="term" value="C:plasma membrane"/>
    <property type="evidence" value="ECO:0007669"/>
    <property type="project" value="UniProtKB-SubCell"/>
</dbReference>
<evidence type="ECO:0000313" key="8">
    <source>
        <dbReference type="EMBL" id="KQM08711.1"/>
    </source>
</evidence>
<proteinExistence type="predicted"/>
<evidence type="ECO:0000259" key="7">
    <source>
        <dbReference type="Pfam" id="PF12698"/>
    </source>
</evidence>
<feature type="transmembrane region" description="Helical" evidence="6">
    <location>
        <begin position="137"/>
        <end position="157"/>
    </location>
</feature>
<evidence type="ECO:0000313" key="10">
    <source>
        <dbReference type="Proteomes" id="UP000054172"/>
    </source>
</evidence>
<evidence type="ECO:0000313" key="9">
    <source>
        <dbReference type="EMBL" id="KQM08732.1"/>
    </source>
</evidence>
<sequence length="243" mass="26300">MGAIFLKEVAVFFGTLTGYVVGAVFLLLVGLGMWVLPGGGNVLDTGQATLDTLFQWAPWVFLFLVPGVTMRMLAEERREGTLEQLLGKPVRLIEIATGKFLAAWMLVVLILIPTLVFFWSVYSLGAPRGSVDVGASWGSYLGLLLLGGGYAAIGILCSSLSRNAIFAFVLAALLSLFIYQGFAQLSLLPVFGRYSYLVARLGVEEHYHSISRGVVDSRDLLYFASIIALALAGTVVSLRKRRG</sequence>
<comment type="subcellular location">
    <subcellularLocation>
        <location evidence="1">Cell membrane</location>
        <topology evidence="1">Multi-pass membrane protein</topology>
    </subcellularLocation>
</comment>
<feature type="transmembrane region" description="Helical" evidence="6">
    <location>
        <begin position="12"/>
        <end position="36"/>
    </location>
</feature>
<dbReference type="STRING" id="1702214.AL399_05695"/>
<feature type="transmembrane region" description="Helical" evidence="6">
    <location>
        <begin position="220"/>
        <end position="238"/>
    </location>
</feature>
<evidence type="ECO:0000256" key="3">
    <source>
        <dbReference type="ARBA" id="ARBA00022692"/>
    </source>
</evidence>
<dbReference type="Proteomes" id="UP000054172">
    <property type="component" value="Unassembled WGS sequence"/>
</dbReference>
<dbReference type="InterPro" id="IPR013525">
    <property type="entry name" value="ABC2_TM"/>
</dbReference>